<keyword evidence="5 6" id="KW-0472">Membrane</keyword>
<dbReference type="Pfam" id="PF13567">
    <property type="entry name" value="DUF4131"/>
    <property type="match status" value="1"/>
</dbReference>
<keyword evidence="4 6" id="KW-1133">Transmembrane helix</keyword>
<evidence type="ECO:0000256" key="5">
    <source>
        <dbReference type="ARBA" id="ARBA00023136"/>
    </source>
</evidence>
<evidence type="ECO:0000259" key="8">
    <source>
        <dbReference type="Pfam" id="PF13567"/>
    </source>
</evidence>
<feature type="transmembrane region" description="Helical" evidence="6">
    <location>
        <begin position="424"/>
        <end position="450"/>
    </location>
</feature>
<dbReference type="InterPro" id="IPR004477">
    <property type="entry name" value="ComEC_N"/>
</dbReference>
<accession>A0ABR9XJD0</accession>
<dbReference type="NCBIfam" id="TIGR00360">
    <property type="entry name" value="ComEC_N-term"/>
    <property type="match status" value="1"/>
</dbReference>
<evidence type="ECO:0000256" key="4">
    <source>
        <dbReference type="ARBA" id="ARBA00022989"/>
    </source>
</evidence>
<feature type="transmembrane region" description="Helical" evidence="6">
    <location>
        <begin position="264"/>
        <end position="286"/>
    </location>
</feature>
<dbReference type="PANTHER" id="PTHR30619:SF1">
    <property type="entry name" value="RECOMBINATION PROTEIN 2"/>
    <property type="match status" value="1"/>
</dbReference>
<dbReference type="PANTHER" id="PTHR30619">
    <property type="entry name" value="DNA INTERNALIZATION/COMPETENCE PROTEIN COMEC/REC2"/>
    <property type="match status" value="1"/>
</dbReference>
<feature type="transmembrane region" description="Helical" evidence="6">
    <location>
        <begin position="366"/>
        <end position="386"/>
    </location>
</feature>
<keyword evidence="10" id="KW-1185">Reference proteome</keyword>
<feature type="transmembrane region" description="Helical" evidence="6">
    <location>
        <begin position="517"/>
        <end position="535"/>
    </location>
</feature>
<evidence type="ECO:0000313" key="10">
    <source>
        <dbReference type="Proteomes" id="UP000632774"/>
    </source>
</evidence>
<gene>
    <name evidence="9" type="ORF">IRJ18_14135</name>
</gene>
<name>A0ABR9XJD0_9SPHI</name>
<feature type="domain" description="ComEC/Rec2-related protein" evidence="7">
    <location>
        <begin position="242"/>
        <end position="514"/>
    </location>
</feature>
<dbReference type="InterPro" id="IPR052159">
    <property type="entry name" value="Competence_DNA_uptake"/>
</dbReference>
<feature type="transmembrane region" description="Helical" evidence="6">
    <location>
        <begin position="306"/>
        <end position="330"/>
    </location>
</feature>
<sequence length="704" mass="79440">MLAAHKGEIPFVVLIVPFLIGISLALSFNLAGYQTIIAISFFTLLIGFIALNLLYQLVGLYRYTWVGAVLMHLLILLGGLLCTINYDSRNHATYFEKLPADVLLVKVNSEPQLKNQFLRFTAVAELSSYKGAKRPASGTLLITLIVDSARAHSIGYGDELLIPAKYKPVDGPFNHAEFNYKQYLAHQDIYTQAFLNPRDVVLLNHNAGNPLVAYSLQLRQKLVGQFKTYMHSPEAIAVASTLILGYKAELDNDILQAYSKTGTIHVLSISGAHVAIIFVMIGWLLGFMDRYRYGKIFKAVLTILFIWYYSLLTGLSPAVCRAAVMISLIIIGKTYNRRINTLNILAVSAFAILLFDPFLITDVGFQLSYLAVAALIVFQPIVYRLWDIDNKWLDKLWVFCSASIAIQAITFPLSAYYFHQFPVYFLLTNLFIIIPVEVIMYAGILCLGLAQMGLSVLAKLAGYVLEKSILLMDAGLQFAERSPYASINKIWLTRVEYLLLITALVFLFAILYYKRIVFLKIALICVLVLSISLSFKRIDGLRSNSISFLNLKKYPAILFKQGDRAVLLTNLTDTDKNYRYSIQPYLDSARISELTKLPFNKDVANSFLLKKGNLVCFMNKSLLVLNKDLQYQTFKPQIKMDYLFVTGSPWVSMADVANNYQYQTLIIDADNSNQRLATLQAGQKKNDKKMYVLKRNKSLVIESE</sequence>
<organism evidence="9 10">
    <name type="scientific">Mucilaginibacter boryungensis</name>
    <dbReference type="NCBI Taxonomy" id="768480"/>
    <lineage>
        <taxon>Bacteria</taxon>
        <taxon>Pseudomonadati</taxon>
        <taxon>Bacteroidota</taxon>
        <taxon>Sphingobacteriia</taxon>
        <taxon>Sphingobacteriales</taxon>
        <taxon>Sphingobacteriaceae</taxon>
        <taxon>Mucilaginibacter</taxon>
    </lineage>
</organism>
<evidence type="ECO:0000256" key="2">
    <source>
        <dbReference type="ARBA" id="ARBA00022475"/>
    </source>
</evidence>
<feature type="transmembrane region" description="Helical" evidence="6">
    <location>
        <begin position="12"/>
        <end position="30"/>
    </location>
</feature>
<dbReference type="InterPro" id="IPR025405">
    <property type="entry name" value="DUF4131"/>
</dbReference>
<dbReference type="RefSeq" id="WP_194106970.1">
    <property type="nucleotide sequence ID" value="NZ_JADFFM010000002.1"/>
</dbReference>
<reference evidence="9 10" key="1">
    <citation type="submission" date="2020-10" db="EMBL/GenBank/DDBJ databases">
        <title>Mucilaginibacter mali sp. nov., isolated from rhizosphere soil of apple orchard.</title>
        <authorList>
            <person name="Lee J.-S."/>
            <person name="Kim H.S."/>
            <person name="Kim J.-S."/>
        </authorList>
    </citation>
    <scope>NUCLEOTIDE SEQUENCE [LARGE SCALE GENOMIC DNA]</scope>
    <source>
        <strain evidence="9 10">KCTC 23157</strain>
    </source>
</reference>
<feature type="transmembrane region" description="Helical" evidence="6">
    <location>
        <begin position="63"/>
        <end position="84"/>
    </location>
</feature>
<evidence type="ECO:0000256" key="6">
    <source>
        <dbReference type="SAM" id="Phobius"/>
    </source>
</evidence>
<evidence type="ECO:0000313" key="9">
    <source>
        <dbReference type="EMBL" id="MBE9667508.1"/>
    </source>
</evidence>
<proteinExistence type="predicted"/>
<dbReference type="EMBL" id="JADFFM010000002">
    <property type="protein sequence ID" value="MBE9667508.1"/>
    <property type="molecule type" value="Genomic_DNA"/>
</dbReference>
<feature type="domain" description="DUF4131" evidence="8">
    <location>
        <begin position="39"/>
        <end position="199"/>
    </location>
</feature>
<feature type="transmembrane region" description="Helical" evidence="6">
    <location>
        <begin position="491"/>
        <end position="511"/>
    </location>
</feature>
<comment type="subcellular location">
    <subcellularLocation>
        <location evidence="1">Cell membrane</location>
        <topology evidence="1">Multi-pass membrane protein</topology>
    </subcellularLocation>
</comment>
<keyword evidence="2" id="KW-1003">Cell membrane</keyword>
<feature type="transmembrane region" description="Helical" evidence="6">
    <location>
        <begin position="342"/>
        <end position="360"/>
    </location>
</feature>
<comment type="caution">
    <text evidence="9">The sequence shown here is derived from an EMBL/GenBank/DDBJ whole genome shotgun (WGS) entry which is preliminary data.</text>
</comment>
<dbReference type="Proteomes" id="UP000632774">
    <property type="component" value="Unassembled WGS sequence"/>
</dbReference>
<keyword evidence="3 6" id="KW-0812">Transmembrane</keyword>
<feature type="transmembrane region" description="Helical" evidence="6">
    <location>
        <begin position="398"/>
        <end position="418"/>
    </location>
</feature>
<dbReference type="Pfam" id="PF03772">
    <property type="entry name" value="Competence"/>
    <property type="match status" value="1"/>
</dbReference>
<protein>
    <submittedName>
        <fullName evidence="9">ComEC family competence protein</fullName>
    </submittedName>
</protein>
<evidence type="ECO:0000256" key="3">
    <source>
        <dbReference type="ARBA" id="ARBA00022692"/>
    </source>
</evidence>
<evidence type="ECO:0000256" key="1">
    <source>
        <dbReference type="ARBA" id="ARBA00004651"/>
    </source>
</evidence>
<evidence type="ECO:0000259" key="7">
    <source>
        <dbReference type="Pfam" id="PF03772"/>
    </source>
</evidence>
<feature type="transmembrane region" description="Helical" evidence="6">
    <location>
        <begin position="37"/>
        <end position="57"/>
    </location>
</feature>